<keyword evidence="3" id="KW-1185">Reference proteome</keyword>
<protein>
    <submittedName>
        <fullName evidence="2">Uncharacterized protein</fullName>
    </submittedName>
</protein>
<dbReference type="EMBL" id="GL988032">
    <property type="protein sequence ID" value="EGS23617.1"/>
    <property type="molecule type" value="Genomic_DNA"/>
</dbReference>
<dbReference type="Proteomes" id="UP000008066">
    <property type="component" value="Unassembled WGS sequence"/>
</dbReference>
<feature type="compositionally biased region" description="Polar residues" evidence="1">
    <location>
        <begin position="94"/>
        <end position="104"/>
    </location>
</feature>
<dbReference type="OrthoDB" id="5397330at2759"/>
<feature type="compositionally biased region" description="Low complexity" evidence="1">
    <location>
        <begin position="237"/>
        <end position="253"/>
    </location>
</feature>
<evidence type="ECO:0000256" key="1">
    <source>
        <dbReference type="SAM" id="MobiDB-lite"/>
    </source>
</evidence>
<sequence>MPIRNPFARRAPVVSAQDENQRPMSAAAADDPAHPGFEKVDTVGSRASSAWSIRSRKSRDTGEYKMSVVNDKGVYLPPSPPEKDTPWPRRYLSRASSHRSNATTDAGEIEQFTISRESFDSYRRSFDISARRPIHLVPDPAPPRQSLDSSVFRYTVNSRTSTFRRGISSGLPSALEEKETGSLFEEVKLNDDDENDSEKQHDGLRKRVAGLSIFSRFGSGTPADIPSVDDEHPPQHQQQQSQAQTQQTSSSSSSGGGGGGGSGVISRFSLLSAVGRRKEQHHQGQQEAELGMISSMIGQAGGKTGSVEAVSAPAPRPMPTTTVVSAAR</sequence>
<feature type="region of interest" description="Disordered" evidence="1">
    <location>
        <begin position="215"/>
        <end position="328"/>
    </location>
</feature>
<name>G0RZI9_CHATD</name>
<feature type="compositionally biased region" description="Basic and acidic residues" evidence="1">
    <location>
        <begin position="31"/>
        <end position="41"/>
    </location>
</feature>
<proteinExistence type="predicted"/>
<dbReference type="GeneID" id="18254350"/>
<evidence type="ECO:0000313" key="3">
    <source>
        <dbReference type="Proteomes" id="UP000008066"/>
    </source>
</evidence>
<organism evidence="3">
    <name type="scientific">Chaetomium thermophilum (strain DSM 1495 / CBS 144.50 / IMI 039719)</name>
    <name type="common">Thermochaetoides thermophila</name>
    <dbReference type="NCBI Taxonomy" id="759272"/>
    <lineage>
        <taxon>Eukaryota</taxon>
        <taxon>Fungi</taxon>
        <taxon>Dikarya</taxon>
        <taxon>Ascomycota</taxon>
        <taxon>Pezizomycotina</taxon>
        <taxon>Sordariomycetes</taxon>
        <taxon>Sordariomycetidae</taxon>
        <taxon>Sordariales</taxon>
        <taxon>Chaetomiaceae</taxon>
        <taxon>Thermochaetoides</taxon>
    </lineage>
</organism>
<accession>G0RZI9</accession>
<feature type="compositionally biased region" description="Polar residues" evidence="1">
    <location>
        <begin position="319"/>
        <end position="328"/>
    </location>
</feature>
<reference evidence="2 3" key="1">
    <citation type="journal article" date="2011" name="Cell">
        <title>Insight into structure and assembly of the nuclear pore complex by utilizing the genome of a eukaryotic thermophile.</title>
        <authorList>
            <person name="Amlacher S."/>
            <person name="Sarges P."/>
            <person name="Flemming D."/>
            <person name="van Noort V."/>
            <person name="Kunze R."/>
            <person name="Devos D.P."/>
            <person name="Arumugam M."/>
            <person name="Bork P."/>
            <person name="Hurt E."/>
        </authorList>
    </citation>
    <scope>NUCLEOTIDE SEQUENCE [LARGE SCALE GENOMIC DNA]</scope>
    <source>
        <strain evidence="3">DSM 1495 / CBS 144.50 / IMI 039719</strain>
    </source>
</reference>
<dbReference type="RefSeq" id="XP_006690859.1">
    <property type="nucleotide sequence ID" value="XM_006690796.1"/>
</dbReference>
<feature type="region of interest" description="Disordered" evidence="1">
    <location>
        <begin position="186"/>
        <end position="205"/>
    </location>
</feature>
<dbReference type="AlphaFoldDB" id="G0RZI9"/>
<dbReference type="KEGG" id="cthr:CTHT_0003120"/>
<evidence type="ECO:0000313" key="2">
    <source>
        <dbReference type="EMBL" id="EGS23617.1"/>
    </source>
</evidence>
<gene>
    <name evidence="2" type="ORF">CTHT_0003120</name>
</gene>
<dbReference type="HOGENOM" id="CLU_054780_0_0_1"/>
<dbReference type="eggNOG" id="ENOG502SNMS">
    <property type="taxonomic scope" value="Eukaryota"/>
</dbReference>
<feature type="compositionally biased region" description="Gly residues" evidence="1">
    <location>
        <begin position="254"/>
        <end position="263"/>
    </location>
</feature>
<feature type="region of interest" description="Disordered" evidence="1">
    <location>
        <begin position="1"/>
        <end position="109"/>
    </location>
</feature>